<dbReference type="Pfam" id="PF00652">
    <property type="entry name" value="Ricin_B_lectin"/>
    <property type="match status" value="1"/>
</dbReference>
<evidence type="ECO:0000313" key="11">
    <source>
        <dbReference type="Proteomes" id="UP000621500"/>
    </source>
</evidence>
<comment type="similarity">
    <text evidence="1">Belongs to the peptidase S1 family.</text>
</comment>
<proteinExistence type="inferred from homology"/>
<protein>
    <recommendedName>
        <fullName evidence="9">Ricin B lectin domain-containing protein</fullName>
    </recommendedName>
</protein>
<feature type="signal peptide" evidence="8">
    <location>
        <begin position="1"/>
        <end position="26"/>
    </location>
</feature>
<dbReference type="InterPro" id="IPR004236">
    <property type="entry name" value="Pept_S1_alpha_lytic"/>
</dbReference>
<keyword evidence="5" id="KW-0720">Serine protease</keyword>
<dbReference type="Gene3D" id="3.30.300.50">
    <property type="match status" value="2"/>
</dbReference>
<evidence type="ECO:0000313" key="10">
    <source>
        <dbReference type="EMBL" id="GIH00705.1"/>
    </source>
</evidence>
<evidence type="ECO:0000256" key="3">
    <source>
        <dbReference type="ARBA" id="ARBA00022729"/>
    </source>
</evidence>
<keyword evidence="3 8" id="KW-0732">Signal</keyword>
<feature type="domain" description="Ricin B lectin" evidence="9">
    <location>
        <begin position="393"/>
        <end position="519"/>
    </location>
</feature>
<dbReference type="PRINTS" id="PR00861">
    <property type="entry name" value="ALYTICPTASE"/>
</dbReference>
<dbReference type="Pfam" id="PF02983">
    <property type="entry name" value="Pro_Al_protease"/>
    <property type="match status" value="1"/>
</dbReference>
<dbReference type="Proteomes" id="UP000621500">
    <property type="component" value="Unassembled WGS sequence"/>
</dbReference>
<dbReference type="EMBL" id="BONX01000057">
    <property type="protein sequence ID" value="GIH00705.1"/>
    <property type="molecule type" value="Genomic_DNA"/>
</dbReference>
<evidence type="ECO:0000256" key="8">
    <source>
        <dbReference type="SAM" id="SignalP"/>
    </source>
</evidence>
<dbReference type="Gene3D" id="2.80.10.50">
    <property type="match status" value="2"/>
</dbReference>
<reference evidence="10 11" key="1">
    <citation type="submission" date="2021-01" db="EMBL/GenBank/DDBJ databases">
        <title>Whole genome shotgun sequence of Plantactinospora mayteni NBRC 109088.</title>
        <authorList>
            <person name="Komaki H."/>
            <person name="Tamura T."/>
        </authorList>
    </citation>
    <scope>NUCLEOTIDE SEQUENCE [LARGE SCALE GENOMIC DNA]</scope>
    <source>
        <strain evidence="10 11">NBRC 109088</strain>
    </source>
</reference>
<dbReference type="InterPro" id="IPR043504">
    <property type="entry name" value="Peptidase_S1_PA_chymotrypsin"/>
</dbReference>
<dbReference type="InterPro" id="IPR035070">
    <property type="entry name" value="Streptogrisin_prodomain"/>
</dbReference>
<dbReference type="InterPro" id="IPR001316">
    <property type="entry name" value="Pept_S1A_streptogrisin"/>
</dbReference>
<dbReference type="SMART" id="SM00458">
    <property type="entry name" value="RICIN"/>
    <property type="match status" value="1"/>
</dbReference>
<keyword evidence="4" id="KW-0378">Hydrolase</keyword>
<name>A0ABQ4F1B7_9ACTN</name>
<evidence type="ECO:0000256" key="7">
    <source>
        <dbReference type="ARBA" id="ARBA00023157"/>
    </source>
</evidence>
<accession>A0ABQ4F1B7</accession>
<keyword evidence="11" id="KW-1185">Reference proteome</keyword>
<dbReference type="CDD" id="cd21112">
    <property type="entry name" value="alphaLP-like"/>
    <property type="match status" value="1"/>
</dbReference>
<keyword evidence="6" id="KW-0865">Zymogen</keyword>
<dbReference type="InterPro" id="IPR035992">
    <property type="entry name" value="Ricin_B-like_lectins"/>
</dbReference>
<evidence type="ECO:0000256" key="2">
    <source>
        <dbReference type="ARBA" id="ARBA00022670"/>
    </source>
</evidence>
<dbReference type="PROSITE" id="PS50231">
    <property type="entry name" value="RICIN_B_LECTIN"/>
    <property type="match status" value="1"/>
</dbReference>
<keyword evidence="2" id="KW-0645">Protease</keyword>
<dbReference type="SUPFAM" id="SSF50494">
    <property type="entry name" value="Trypsin-like serine proteases"/>
    <property type="match status" value="1"/>
</dbReference>
<evidence type="ECO:0000256" key="6">
    <source>
        <dbReference type="ARBA" id="ARBA00023145"/>
    </source>
</evidence>
<dbReference type="InterPro" id="IPR009003">
    <property type="entry name" value="Peptidase_S1_PA"/>
</dbReference>
<sequence length="519" mass="52774">MNRKLSALLGLTLGVSLLTAPTPASAGATTPASATNPAVTVAAPPAGDPAALPADQLAALRRDLGLTAGQLTARLAVEASAASVELRVRAELADVYAGTWVAADGRTVVVGVTDPARADRVRAAGAEPRTVTRNLAELERLAAGLDRRAVLAGDAVHAWYVDPVHNSVSIQTASAAAATGFARAAGLPADAVTVVRADDAYRPVYDTRGGDQYVINNSVLCSVGFAVAGGFVTAGHCGGVGATTSGSGVAQGTFRGSSFPGDDYAWVQTNANWVSRPWVNNYSGGTVNVAGSQEAAVGASICRSGRTTGWRCGTITAKNVTVNYSGQLVYGLVSSTACAQPGDSGGSFLAGNQAQGVTSGAGGDCASGGTTVYQPVNEILNRYGLSLTTTGGGSTRRIVGYADKCIDVPNSNGVDGQYLQLWTCNGTNAQSWTFPGDGTIRAFGLCMDVAWGSTANGAVVQLANCSGNPAQQWVLSGAGDLVNPQANKCVDVVDWNSADGARLIIYECHGGANQKWRLG</sequence>
<dbReference type="Gene3D" id="2.40.10.10">
    <property type="entry name" value="Trypsin-like serine proteases"/>
    <property type="match status" value="2"/>
</dbReference>
<organism evidence="10 11">
    <name type="scientific">Plantactinospora mayteni</name>
    <dbReference type="NCBI Taxonomy" id="566021"/>
    <lineage>
        <taxon>Bacteria</taxon>
        <taxon>Bacillati</taxon>
        <taxon>Actinomycetota</taxon>
        <taxon>Actinomycetes</taxon>
        <taxon>Micromonosporales</taxon>
        <taxon>Micromonosporaceae</taxon>
        <taxon>Plantactinospora</taxon>
    </lineage>
</organism>
<dbReference type="SUPFAM" id="SSF50370">
    <property type="entry name" value="Ricin B-like lectins"/>
    <property type="match status" value="1"/>
</dbReference>
<evidence type="ECO:0000259" key="9">
    <source>
        <dbReference type="SMART" id="SM00458"/>
    </source>
</evidence>
<feature type="chain" id="PRO_5045241313" description="Ricin B lectin domain-containing protein" evidence="8">
    <location>
        <begin position="27"/>
        <end position="519"/>
    </location>
</feature>
<evidence type="ECO:0000256" key="5">
    <source>
        <dbReference type="ARBA" id="ARBA00022825"/>
    </source>
</evidence>
<keyword evidence="7" id="KW-1015">Disulfide bond</keyword>
<gene>
    <name evidence="10" type="ORF">Pma05_72770</name>
</gene>
<evidence type="ECO:0000256" key="4">
    <source>
        <dbReference type="ARBA" id="ARBA00022801"/>
    </source>
</evidence>
<evidence type="ECO:0000256" key="1">
    <source>
        <dbReference type="ARBA" id="ARBA00007664"/>
    </source>
</evidence>
<comment type="caution">
    <text evidence="10">The sequence shown here is derived from an EMBL/GenBank/DDBJ whole genome shotgun (WGS) entry which is preliminary data.</text>
</comment>
<dbReference type="InterPro" id="IPR000772">
    <property type="entry name" value="Ricin_B_lectin"/>
</dbReference>
<dbReference type="RefSeq" id="WP_203862003.1">
    <property type="nucleotide sequence ID" value="NZ_BAAAZQ010000030.1"/>
</dbReference>